<dbReference type="RefSeq" id="WP_181473006.1">
    <property type="nucleotide sequence ID" value="NZ_JACEFG010000003.1"/>
</dbReference>
<evidence type="ECO:0000256" key="4">
    <source>
        <dbReference type="ARBA" id="ARBA00022989"/>
    </source>
</evidence>
<keyword evidence="2" id="KW-1003">Cell membrane</keyword>
<dbReference type="AlphaFoldDB" id="A0A838CV66"/>
<dbReference type="PANTHER" id="PTHR33545:SF5">
    <property type="entry name" value="UPF0750 MEMBRANE PROTEIN YITT"/>
    <property type="match status" value="1"/>
</dbReference>
<keyword evidence="8" id="KW-1185">Reference proteome</keyword>
<keyword evidence="3 6" id="KW-0812">Transmembrane</keyword>
<accession>A0A838CV66</accession>
<feature type="transmembrane region" description="Helical" evidence="6">
    <location>
        <begin position="50"/>
        <end position="71"/>
    </location>
</feature>
<comment type="subcellular location">
    <subcellularLocation>
        <location evidence="1">Cell membrane</location>
        <topology evidence="1">Multi-pass membrane protein</topology>
    </subcellularLocation>
</comment>
<sequence>MTTLKFLLKKAFVIMLGSTLISLGINFFLIPDHVLDGGIIGVGLIANYVWGMKVGFTIILCSIPIFLIAWFRYRPYFYNSLHGLLISSLFIDFLHVLRPYHLPLDPAMSSVAGGMFVGGGIGLMLRNGTSTGGTDLLAQMIADLSKLNVGFVIFLIDAIIIGISGYLFSTQTLLLSTIAILSVALVTMATTAKTPTTS</sequence>
<dbReference type="InterPro" id="IPR051461">
    <property type="entry name" value="UPF0750_membrane"/>
</dbReference>
<evidence type="ECO:0000256" key="2">
    <source>
        <dbReference type="ARBA" id="ARBA00022475"/>
    </source>
</evidence>
<evidence type="ECO:0000313" key="8">
    <source>
        <dbReference type="Proteomes" id="UP000571017"/>
    </source>
</evidence>
<feature type="transmembrane region" description="Helical" evidence="6">
    <location>
        <begin position="173"/>
        <end position="192"/>
    </location>
</feature>
<proteinExistence type="predicted"/>
<dbReference type="GO" id="GO:0005886">
    <property type="term" value="C:plasma membrane"/>
    <property type="evidence" value="ECO:0007669"/>
    <property type="project" value="UniProtKB-SubCell"/>
</dbReference>
<protein>
    <submittedName>
        <fullName evidence="7">YitT family protein</fullName>
    </submittedName>
</protein>
<feature type="transmembrane region" description="Helical" evidence="6">
    <location>
        <begin position="12"/>
        <end position="30"/>
    </location>
</feature>
<gene>
    <name evidence="7" type="ORF">H0266_13750</name>
</gene>
<organism evidence="7 8">
    <name type="scientific">Halobacillus locisalis</name>
    <dbReference type="NCBI Taxonomy" id="220753"/>
    <lineage>
        <taxon>Bacteria</taxon>
        <taxon>Bacillati</taxon>
        <taxon>Bacillota</taxon>
        <taxon>Bacilli</taxon>
        <taxon>Bacillales</taxon>
        <taxon>Bacillaceae</taxon>
        <taxon>Halobacillus</taxon>
    </lineage>
</organism>
<evidence type="ECO:0000256" key="1">
    <source>
        <dbReference type="ARBA" id="ARBA00004651"/>
    </source>
</evidence>
<feature type="transmembrane region" description="Helical" evidence="6">
    <location>
        <begin position="83"/>
        <end position="101"/>
    </location>
</feature>
<evidence type="ECO:0000256" key="6">
    <source>
        <dbReference type="SAM" id="Phobius"/>
    </source>
</evidence>
<keyword evidence="5 6" id="KW-0472">Membrane</keyword>
<name>A0A838CV66_9BACI</name>
<feature type="transmembrane region" description="Helical" evidence="6">
    <location>
        <begin position="107"/>
        <end position="126"/>
    </location>
</feature>
<dbReference type="InterPro" id="IPR003740">
    <property type="entry name" value="YitT"/>
</dbReference>
<dbReference type="Pfam" id="PF02588">
    <property type="entry name" value="YitT_membrane"/>
    <property type="match status" value="1"/>
</dbReference>
<reference evidence="7 8" key="1">
    <citation type="journal article" date="2004" name="Extremophiles">
        <title>Halobacillus locisalis sp. nov., a halophilic bacterium isolated from a marine solar saltern of the Yellow Sea in Korea.</title>
        <authorList>
            <person name="Yoon J.H."/>
            <person name="Kang K.H."/>
            <person name="Oh T.K."/>
            <person name="Park Y.H."/>
        </authorList>
    </citation>
    <scope>NUCLEOTIDE SEQUENCE [LARGE SCALE GENOMIC DNA]</scope>
    <source>
        <strain evidence="7 8">KCTC 3788</strain>
    </source>
</reference>
<dbReference type="EMBL" id="JACEFG010000003">
    <property type="protein sequence ID" value="MBA2175957.1"/>
    <property type="molecule type" value="Genomic_DNA"/>
</dbReference>
<evidence type="ECO:0000256" key="3">
    <source>
        <dbReference type="ARBA" id="ARBA00022692"/>
    </source>
</evidence>
<evidence type="ECO:0000256" key="5">
    <source>
        <dbReference type="ARBA" id="ARBA00023136"/>
    </source>
</evidence>
<evidence type="ECO:0000313" key="7">
    <source>
        <dbReference type="EMBL" id="MBA2175957.1"/>
    </source>
</evidence>
<dbReference type="Proteomes" id="UP000571017">
    <property type="component" value="Unassembled WGS sequence"/>
</dbReference>
<keyword evidence="4 6" id="KW-1133">Transmembrane helix</keyword>
<dbReference type="PANTHER" id="PTHR33545">
    <property type="entry name" value="UPF0750 MEMBRANE PROTEIN YITT-RELATED"/>
    <property type="match status" value="1"/>
</dbReference>
<comment type="caution">
    <text evidence="7">The sequence shown here is derived from an EMBL/GenBank/DDBJ whole genome shotgun (WGS) entry which is preliminary data.</text>
</comment>
<feature type="transmembrane region" description="Helical" evidence="6">
    <location>
        <begin position="147"/>
        <end position="167"/>
    </location>
</feature>